<dbReference type="STRING" id="83219.PM02_16875"/>
<feature type="chain" id="PRO_5001611388" evidence="2">
    <location>
        <begin position="23"/>
        <end position="176"/>
    </location>
</feature>
<gene>
    <name evidence="3" type="ORF">PM02_16875</name>
</gene>
<sequence>MKYFVMASALAFPLSMGTALYAAGGGDETAPSKPKCKNGQVYDKKAKACVNAEESHLDTDTLYQTVRQLAYAGRYDDAQTVLAAMPQDDDRTLTYLGFTNRKMGKTDLAMSYYNRALVVNPANVLARSYMGQGFVEEGRVAEALEQLRLIRSHGGSGTWAEASLRKAIAAGRTYNY</sequence>
<keyword evidence="1" id="KW-0802">TPR repeat</keyword>
<protein>
    <submittedName>
        <fullName evidence="3">Uncharacterized protein</fullName>
    </submittedName>
</protein>
<evidence type="ECO:0000256" key="2">
    <source>
        <dbReference type="SAM" id="SignalP"/>
    </source>
</evidence>
<proteinExistence type="predicted"/>
<dbReference type="SUPFAM" id="SSF48452">
    <property type="entry name" value="TPR-like"/>
    <property type="match status" value="1"/>
</dbReference>
<dbReference type="AlphaFoldDB" id="A0A061SQI0"/>
<evidence type="ECO:0000313" key="3">
    <source>
        <dbReference type="EMBL" id="KAJ01913.1"/>
    </source>
</evidence>
<name>A0A061SQI0_9RHOB</name>
<dbReference type="RefSeq" id="WP_037910713.1">
    <property type="nucleotide sequence ID" value="NZ_JEMU01000017.1"/>
</dbReference>
<reference evidence="3 4" key="1">
    <citation type="journal article" date="2014" name="Genome Announc.">
        <title>Draft Genome Sequences of Two Isolates of the Roseobacter Group, Sulfitobacter sp. Strains 3SOLIMAR09 and 1FIGIMAR09, from Harbors of Mallorca Island (Mediterranean Sea).</title>
        <authorList>
            <person name="Mas-Llado M."/>
            <person name="Pina-Villalonga J.M."/>
            <person name="Brunet-Galmes I."/>
            <person name="Nogales B."/>
            <person name="Bosch R."/>
        </authorList>
    </citation>
    <scope>NUCLEOTIDE SEQUENCE [LARGE SCALE GENOMIC DNA]</scope>
    <source>
        <strain evidence="3 4">1FIGIMAR09</strain>
    </source>
</reference>
<feature type="repeat" description="TPR" evidence="1">
    <location>
        <begin position="90"/>
        <end position="123"/>
    </location>
</feature>
<dbReference type="PROSITE" id="PS50005">
    <property type="entry name" value="TPR"/>
    <property type="match status" value="1"/>
</dbReference>
<comment type="caution">
    <text evidence="3">The sequence shown here is derived from an EMBL/GenBank/DDBJ whole genome shotgun (WGS) entry which is preliminary data.</text>
</comment>
<evidence type="ECO:0000256" key="1">
    <source>
        <dbReference type="PROSITE-ProRule" id="PRU00339"/>
    </source>
</evidence>
<evidence type="ECO:0000313" key="4">
    <source>
        <dbReference type="Proteomes" id="UP000027337"/>
    </source>
</evidence>
<accession>A0A061SQI0</accession>
<dbReference type="EMBL" id="JEMU01000017">
    <property type="protein sequence ID" value="KAJ01913.1"/>
    <property type="molecule type" value="Genomic_DNA"/>
</dbReference>
<dbReference type="eggNOG" id="COG0457">
    <property type="taxonomic scope" value="Bacteria"/>
</dbReference>
<dbReference type="Proteomes" id="UP000027337">
    <property type="component" value="Unassembled WGS sequence"/>
</dbReference>
<dbReference type="Gene3D" id="1.25.40.10">
    <property type="entry name" value="Tetratricopeptide repeat domain"/>
    <property type="match status" value="1"/>
</dbReference>
<keyword evidence="2" id="KW-0732">Signal</keyword>
<feature type="signal peptide" evidence="2">
    <location>
        <begin position="1"/>
        <end position="22"/>
    </location>
</feature>
<organism evidence="3 4">
    <name type="scientific">Sulfitobacter mediterraneus</name>
    <dbReference type="NCBI Taxonomy" id="83219"/>
    <lineage>
        <taxon>Bacteria</taxon>
        <taxon>Pseudomonadati</taxon>
        <taxon>Pseudomonadota</taxon>
        <taxon>Alphaproteobacteria</taxon>
        <taxon>Rhodobacterales</taxon>
        <taxon>Roseobacteraceae</taxon>
        <taxon>Sulfitobacter</taxon>
    </lineage>
</organism>
<dbReference type="InterPro" id="IPR011990">
    <property type="entry name" value="TPR-like_helical_dom_sf"/>
</dbReference>
<dbReference type="InterPro" id="IPR019734">
    <property type="entry name" value="TPR_rpt"/>
</dbReference>
<keyword evidence="4" id="KW-1185">Reference proteome</keyword>